<dbReference type="InterPro" id="IPR036721">
    <property type="entry name" value="RCK_C_sf"/>
</dbReference>
<name>A0A0A0IFS8_CLONO</name>
<gene>
    <name evidence="6" type="ORF">Z968_00375</name>
</gene>
<dbReference type="Pfam" id="PF00392">
    <property type="entry name" value="GntR"/>
    <property type="match status" value="1"/>
</dbReference>
<dbReference type="SUPFAM" id="SSF116726">
    <property type="entry name" value="TrkA C-terminal domain-like"/>
    <property type="match status" value="1"/>
</dbReference>
<evidence type="ECO:0000256" key="3">
    <source>
        <dbReference type="ARBA" id="ARBA00023163"/>
    </source>
</evidence>
<dbReference type="AlphaFoldDB" id="A0A0A0IFS8"/>
<evidence type="ECO:0000256" key="2">
    <source>
        <dbReference type="ARBA" id="ARBA00023125"/>
    </source>
</evidence>
<dbReference type="GO" id="GO:0006813">
    <property type="term" value="P:potassium ion transport"/>
    <property type="evidence" value="ECO:0007669"/>
    <property type="project" value="InterPro"/>
</dbReference>
<dbReference type="Pfam" id="PF02080">
    <property type="entry name" value="TrkA_C"/>
    <property type="match status" value="1"/>
</dbReference>
<evidence type="ECO:0000313" key="7">
    <source>
        <dbReference type="Proteomes" id="UP000030012"/>
    </source>
</evidence>
<dbReference type="GO" id="GO:0003677">
    <property type="term" value="F:DNA binding"/>
    <property type="evidence" value="ECO:0007669"/>
    <property type="project" value="UniProtKB-KW"/>
</dbReference>
<dbReference type="SUPFAM" id="SSF46785">
    <property type="entry name" value="Winged helix' DNA-binding domain"/>
    <property type="match status" value="1"/>
</dbReference>
<dbReference type="Proteomes" id="UP000030012">
    <property type="component" value="Unassembled WGS sequence"/>
</dbReference>
<proteinExistence type="predicted"/>
<dbReference type="InterPro" id="IPR036388">
    <property type="entry name" value="WH-like_DNA-bd_sf"/>
</dbReference>
<keyword evidence="2" id="KW-0238">DNA-binding</keyword>
<dbReference type="EMBL" id="JENJ01000001">
    <property type="protein sequence ID" value="KGM98440.1"/>
    <property type="molecule type" value="Genomic_DNA"/>
</dbReference>
<dbReference type="GO" id="GO:0003700">
    <property type="term" value="F:DNA-binding transcription factor activity"/>
    <property type="evidence" value="ECO:0007669"/>
    <property type="project" value="InterPro"/>
</dbReference>
<protein>
    <submittedName>
        <fullName evidence="6">GntR family transcriptional regulator</fullName>
    </submittedName>
</protein>
<comment type="caution">
    <text evidence="6">The sequence shown here is derived from an EMBL/GenBank/DDBJ whole genome shotgun (WGS) entry which is preliminary data.</text>
</comment>
<evidence type="ECO:0000256" key="1">
    <source>
        <dbReference type="ARBA" id="ARBA00023015"/>
    </source>
</evidence>
<dbReference type="PANTHER" id="PTHR38445">
    <property type="entry name" value="HTH-TYPE TRANSCRIPTIONAL REPRESSOR YTRA"/>
    <property type="match status" value="1"/>
</dbReference>
<dbReference type="SMART" id="SM00345">
    <property type="entry name" value="HTH_GNTR"/>
    <property type="match status" value="1"/>
</dbReference>
<dbReference type="GO" id="GO:0008324">
    <property type="term" value="F:monoatomic cation transmembrane transporter activity"/>
    <property type="evidence" value="ECO:0007669"/>
    <property type="project" value="InterPro"/>
</dbReference>
<accession>A0A0A0IFS8</accession>
<dbReference type="OrthoDB" id="226679at2"/>
<feature type="domain" description="HTH gntR-type" evidence="4">
    <location>
        <begin position="7"/>
        <end position="75"/>
    </location>
</feature>
<reference evidence="6 7" key="1">
    <citation type="submission" date="2014-01" db="EMBL/GenBank/DDBJ databases">
        <title>Plasmidome dynamics in the species complex Clostridium novyi sensu lato converts strains of independent lineages into distinctly different pathogens.</title>
        <authorList>
            <person name="Skarin H."/>
            <person name="Segerman B."/>
        </authorList>
    </citation>
    <scope>NUCLEOTIDE SEQUENCE [LARGE SCALE GENOMIC DNA]</scope>
    <source>
        <strain evidence="6 7">4552</strain>
    </source>
</reference>
<dbReference type="PROSITE" id="PS50949">
    <property type="entry name" value="HTH_GNTR"/>
    <property type="match status" value="1"/>
</dbReference>
<evidence type="ECO:0000259" key="4">
    <source>
        <dbReference type="PROSITE" id="PS50949"/>
    </source>
</evidence>
<keyword evidence="3" id="KW-0804">Transcription</keyword>
<evidence type="ECO:0000259" key="5">
    <source>
        <dbReference type="PROSITE" id="PS51202"/>
    </source>
</evidence>
<dbReference type="InterPro" id="IPR000524">
    <property type="entry name" value="Tscrpt_reg_HTH_GntR"/>
</dbReference>
<dbReference type="RefSeq" id="WP_039251814.1">
    <property type="nucleotide sequence ID" value="NZ_JENJ01000001.1"/>
</dbReference>
<organism evidence="6 7">
    <name type="scientific">Clostridium novyi A str. 4552</name>
    <dbReference type="NCBI Taxonomy" id="1444289"/>
    <lineage>
        <taxon>Bacteria</taxon>
        <taxon>Bacillati</taxon>
        <taxon>Bacillota</taxon>
        <taxon>Clostridia</taxon>
        <taxon>Eubacteriales</taxon>
        <taxon>Clostridiaceae</taxon>
        <taxon>Clostridium</taxon>
    </lineage>
</organism>
<dbReference type="PROSITE" id="PS51202">
    <property type="entry name" value="RCK_C"/>
    <property type="match status" value="1"/>
</dbReference>
<dbReference type="PANTHER" id="PTHR38445:SF10">
    <property type="entry name" value="GNTR-FAMILY TRANSCRIPTIONAL REGULATOR"/>
    <property type="match status" value="1"/>
</dbReference>
<keyword evidence="1" id="KW-0805">Transcription regulation</keyword>
<dbReference type="InterPro" id="IPR006037">
    <property type="entry name" value="RCK_C"/>
</dbReference>
<dbReference type="Gene3D" id="3.30.70.1450">
    <property type="entry name" value="Regulator of K+ conductance, C-terminal domain"/>
    <property type="match status" value="1"/>
</dbReference>
<dbReference type="InterPro" id="IPR036390">
    <property type="entry name" value="WH_DNA-bd_sf"/>
</dbReference>
<feature type="domain" description="RCK C-terminal" evidence="5">
    <location>
        <begin position="121"/>
        <end position="206"/>
    </location>
</feature>
<sequence length="209" mass="23957">MGERIETPRYINIAVDVAIRIYKGELVTGNRLSGRSILAGEYNVSPETIRKSMKILEDKKVVEVNKGSGIVVKSPEKAYEFLESFREKEEITILRNKIKDLFQKRKNIDKRIEEVNKKILDYSYRFKDTALVEPIEIEICEDATIVGKTIGESKFWYNTGGTIVCVKRKEKMLVSPGPHLRFSKGDKILVVGDDGLSDRIKFYLYSEAK</sequence>
<evidence type="ECO:0000313" key="6">
    <source>
        <dbReference type="EMBL" id="KGM98440.1"/>
    </source>
</evidence>
<dbReference type="Gene3D" id="1.10.10.10">
    <property type="entry name" value="Winged helix-like DNA-binding domain superfamily/Winged helix DNA-binding domain"/>
    <property type="match status" value="1"/>
</dbReference>